<dbReference type="RefSeq" id="WP_388037910.1">
    <property type="nucleotide sequence ID" value="NZ_JBHUEK010000017.1"/>
</dbReference>
<protein>
    <submittedName>
        <fullName evidence="2">YrdB family protein</fullName>
    </submittedName>
</protein>
<feature type="transmembrane region" description="Helical" evidence="1">
    <location>
        <begin position="30"/>
        <end position="47"/>
    </location>
</feature>
<feature type="transmembrane region" description="Helical" evidence="1">
    <location>
        <begin position="59"/>
        <end position="77"/>
    </location>
</feature>
<dbReference type="EMBL" id="JBHUEK010000017">
    <property type="protein sequence ID" value="MFD1779120.1"/>
    <property type="molecule type" value="Genomic_DNA"/>
</dbReference>
<name>A0ABW4MRZ5_9BACI</name>
<evidence type="ECO:0000313" key="2">
    <source>
        <dbReference type="EMBL" id="MFD1779120.1"/>
    </source>
</evidence>
<keyword evidence="1" id="KW-0472">Membrane</keyword>
<evidence type="ECO:0000313" key="3">
    <source>
        <dbReference type="Proteomes" id="UP001597227"/>
    </source>
</evidence>
<sequence>MTLLIMAIRFVWEILALIIFGFWGFHHGKFLGAIGIPLVVVVIWAMLGSPGAPYKLQGFYGIILELFLFLAASYTLYKLGHTQLALTYCIVAIGTSFLIHYMKI</sequence>
<proteinExistence type="predicted"/>
<keyword evidence="3" id="KW-1185">Reference proteome</keyword>
<dbReference type="Pfam" id="PF10823">
    <property type="entry name" value="DUF2568"/>
    <property type="match status" value="1"/>
</dbReference>
<keyword evidence="1" id="KW-1133">Transmembrane helix</keyword>
<keyword evidence="1" id="KW-0812">Transmembrane</keyword>
<dbReference type="Proteomes" id="UP001597227">
    <property type="component" value="Unassembled WGS sequence"/>
</dbReference>
<gene>
    <name evidence="2" type="ORF">ACFSFW_10615</name>
</gene>
<feature type="transmembrane region" description="Helical" evidence="1">
    <location>
        <begin position="84"/>
        <end position="102"/>
    </location>
</feature>
<evidence type="ECO:0000256" key="1">
    <source>
        <dbReference type="SAM" id="Phobius"/>
    </source>
</evidence>
<organism evidence="2 3">
    <name type="scientific">Fredinandcohnia salidurans</name>
    <dbReference type="NCBI Taxonomy" id="2595041"/>
    <lineage>
        <taxon>Bacteria</taxon>
        <taxon>Bacillati</taxon>
        <taxon>Bacillota</taxon>
        <taxon>Bacilli</taxon>
        <taxon>Bacillales</taxon>
        <taxon>Bacillaceae</taxon>
        <taxon>Fredinandcohnia</taxon>
    </lineage>
</organism>
<reference evidence="3" key="1">
    <citation type="journal article" date="2019" name="Int. J. Syst. Evol. Microbiol.">
        <title>The Global Catalogue of Microorganisms (GCM) 10K type strain sequencing project: providing services to taxonomists for standard genome sequencing and annotation.</title>
        <authorList>
            <consortium name="The Broad Institute Genomics Platform"/>
            <consortium name="The Broad Institute Genome Sequencing Center for Infectious Disease"/>
            <person name="Wu L."/>
            <person name="Ma J."/>
        </authorList>
    </citation>
    <scope>NUCLEOTIDE SEQUENCE [LARGE SCALE GENOMIC DNA]</scope>
    <source>
        <strain evidence="3">CCUG 15531</strain>
    </source>
</reference>
<feature type="transmembrane region" description="Helical" evidence="1">
    <location>
        <begin position="6"/>
        <end position="23"/>
    </location>
</feature>
<accession>A0ABW4MRZ5</accession>
<dbReference type="InterPro" id="IPR021214">
    <property type="entry name" value="DUF2568"/>
</dbReference>
<comment type="caution">
    <text evidence="2">The sequence shown here is derived from an EMBL/GenBank/DDBJ whole genome shotgun (WGS) entry which is preliminary data.</text>
</comment>